<gene>
    <name evidence="2" type="ORF">OXX778_LOCUS8059</name>
</gene>
<evidence type="ECO:0000313" key="2">
    <source>
        <dbReference type="EMBL" id="CAF0832898.1"/>
    </source>
</evidence>
<dbReference type="SUPFAM" id="SSF56219">
    <property type="entry name" value="DNase I-like"/>
    <property type="match status" value="1"/>
</dbReference>
<dbReference type="Proteomes" id="UP000663879">
    <property type="component" value="Unassembled WGS sequence"/>
</dbReference>
<feature type="domain" description="Endonuclease/exonuclease/phosphatase" evidence="1">
    <location>
        <begin position="51"/>
        <end position="163"/>
    </location>
</feature>
<organism evidence="2 3">
    <name type="scientific">Brachionus calyciflorus</name>
    <dbReference type="NCBI Taxonomy" id="104777"/>
    <lineage>
        <taxon>Eukaryota</taxon>
        <taxon>Metazoa</taxon>
        <taxon>Spiralia</taxon>
        <taxon>Gnathifera</taxon>
        <taxon>Rotifera</taxon>
        <taxon>Eurotatoria</taxon>
        <taxon>Monogononta</taxon>
        <taxon>Pseudotrocha</taxon>
        <taxon>Ploima</taxon>
        <taxon>Brachionidae</taxon>
        <taxon>Brachionus</taxon>
    </lineage>
</organism>
<dbReference type="InterPro" id="IPR005135">
    <property type="entry name" value="Endo/exonuclease/phosphatase"/>
</dbReference>
<proteinExistence type="predicted"/>
<evidence type="ECO:0000259" key="1">
    <source>
        <dbReference type="Pfam" id="PF14529"/>
    </source>
</evidence>
<name>A0A813URN0_9BILA</name>
<keyword evidence="3" id="KW-1185">Reference proteome</keyword>
<dbReference type="Pfam" id="PF14529">
    <property type="entry name" value="Exo_endo_phos_2"/>
    <property type="match status" value="1"/>
</dbReference>
<dbReference type="OrthoDB" id="8064241at2759"/>
<dbReference type="Gene3D" id="3.60.10.10">
    <property type="entry name" value="Endonuclease/exonuclease/phosphatase"/>
    <property type="match status" value="1"/>
</dbReference>
<dbReference type="InterPro" id="IPR036691">
    <property type="entry name" value="Endo/exonu/phosph_ase_sf"/>
</dbReference>
<comment type="caution">
    <text evidence="2">The sequence shown here is derived from an EMBL/GenBank/DDBJ whole genome shotgun (WGS) entry which is preliminary data.</text>
</comment>
<protein>
    <recommendedName>
        <fullName evidence="1">Endonuclease/exonuclease/phosphatase domain-containing protein</fullName>
    </recommendedName>
</protein>
<reference evidence="2" key="1">
    <citation type="submission" date="2021-02" db="EMBL/GenBank/DDBJ databases">
        <authorList>
            <person name="Nowell W R."/>
        </authorList>
    </citation>
    <scope>NUCLEOTIDE SEQUENCE</scope>
    <source>
        <strain evidence="2">Ploen Becks lab</strain>
    </source>
</reference>
<accession>A0A813URN0</accession>
<dbReference type="AlphaFoldDB" id="A0A813URN0"/>
<dbReference type="EMBL" id="CAJNOC010001079">
    <property type="protein sequence ID" value="CAF0832898.1"/>
    <property type="molecule type" value="Genomic_DNA"/>
</dbReference>
<dbReference type="GO" id="GO:0003824">
    <property type="term" value="F:catalytic activity"/>
    <property type="evidence" value="ECO:0007669"/>
    <property type="project" value="InterPro"/>
</dbReference>
<sequence>MVHRERKAGLNGAGGVGIMVKRNVNFVQIHDFDNLNLELVCIKIKIEQEDVYIVSYYNPPDQPLCHELFEKLNNIKFILCGGLNSKSFAYGCKTSNQNGKILDKIANLKNIIRLSDGSTTYKSFSNNKEDILDYIFSESSMIKNFYSFEKMQQCLMNSNHYPLRIKFGDQIERNEQLLNDKPKF</sequence>
<evidence type="ECO:0000313" key="3">
    <source>
        <dbReference type="Proteomes" id="UP000663879"/>
    </source>
</evidence>